<evidence type="ECO:0008006" key="2">
    <source>
        <dbReference type="Google" id="ProtNLM"/>
    </source>
</evidence>
<accession>A0A645FXP4</accession>
<organism evidence="1">
    <name type="scientific">bioreactor metagenome</name>
    <dbReference type="NCBI Taxonomy" id="1076179"/>
    <lineage>
        <taxon>unclassified sequences</taxon>
        <taxon>metagenomes</taxon>
        <taxon>ecological metagenomes</taxon>
    </lineage>
</organism>
<evidence type="ECO:0000313" key="1">
    <source>
        <dbReference type="EMBL" id="MPN16673.1"/>
    </source>
</evidence>
<reference evidence="1" key="1">
    <citation type="submission" date="2019-08" db="EMBL/GenBank/DDBJ databases">
        <authorList>
            <person name="Kucharzyk K."/>
            <person name="Murdoch R.W."/>
            <person name="Higgins S."/>
            <person name="Loffler F."/>
        </authorList>
    </citation>
    <scope>NUCLEOTIDE SEQUENCE</scope>
</reference>
<protein>
    <recommendedName>
        <fullName evidence="2">UspA domain-containing protein</fullName>
    </recommendedName>
</protein>
<dbReference type="EMBL" id="VSSQ01063671">
    <property type="protein sequence ID" value="MPN16673.1"/>
    <property type="molecule type" value="Genomic_DNA"/>
</dbReference>
<name>A0A645FXP4_9ZZZZ</name>
<comment type="caution">
    <text evidence="1">The sequence shown here is derived from an EMBL/GenBank/DDBJ whole genome shotgun (WGS) entry which is preliminary data.</text>
</comment>
<proteinExistence type="predicted"/>
<sequence>MELARQVGATVFTFKSDDIVGTILQFAREHRVGHIVIGPSARKLSWVDRLLGRSTLLEQLTLANRDFKIVVTENAGSK</sequence>
<dbReference type="AlphaFoldDB" id="A0A645FXP4"/>
<gene>
    <name evidence="1" type="ORF">SDC9_164018</name>
</gene>